<accession>A0A7S8WH41</accession>
<dbReference type="EMBL" id="CP062919">
    <property type="protein sequence ID" value="QPF15064.1"/>
    <property type="molecule type" value="Genomic_DNA"/>
</dbReference>
<dbReference type="GO" id="GO:0019867">
    <property type="term" value="C:outer membrane"/>
    <property type="evidence" value="ECO:0007669"/>
    <property type="project" value="InterPro"/>
</dbReference>
<dbReference type="AlphaFoldDB" id="A0A7S8WH41"/>
<reference evidence="2 3" key="1">
    <citation type="submission" date="2020-09" db="EMBL/GenBank/DDBJ databases">
        <title>Resistance determinants and their genetic context in bacteria from a longitudinal study of pigs reared under conventional and antibiotic-free husbandry practices.</title>
        <authorList>
            <person name="Poulin-Laprade D."/>
            <person name="Brouard J.-S."/>
            <person name="Gagnon N."/>
            <person name="Turcotte A."/>
            <person name="Langlois A."/>
            <person name="Matte J.J."/>
            <person name="Carrillo C.D."/>
            <person name="Zaheer R."/>
            <person name="McAllister T."/>
            <person name="Topp E."/>
            <person name="Talbot G."/>
        </authorList>
    </citation>
    <scope>NUCLEOTIDE SEQUENCE [LARGE SCALE GENOMIC DNA]</scope>
    <source>
        <strain evidence="2 3">Res13-Abat-PEA21-P4-01-A</strain>
    </source>
</reference>
<dbReference type="InterPro" id="IPR011049">
    <property type="entry name" value="Serralysin-like_metalloprot_C"/>
</dbReference>
<feature type="domain" description="Trimeric autotransporter adhesin YadA-like stalk" evidence="1">
    <location>
        <begin position="64"/>
        <end position="88"/>
    </location>
</feature>
<name>A0A7S8WH41_ACIBA</name>
<evidence type="ECO:0000313" key="3">
    <source>
        <dbReference type="Proteomes" id="UP000594659"/>
    </source>
</evidence>
<dbReference type="Proteomes" id="UP000594659">
    <property type="component" value="Chromosome"/>
</dbReference>
<dbReference type="Gene3D" id="2.20.70.140">
    <property type="match status" value="1"/>
</dbReference>
<dbReference type="InterPro" id="IPR008635">
    <property type="entry name" value="Coiled_stalk_dom"/>
</dbReference>
<protein>
    <recommendedName>
        <fullName evidence="1">Trimeric autotransporter adhesin YadA-like stalk domain-containing protein</fullName>
    </recommendedName>
</protein>
<proteinExistence type="predicted"/>
<gene>
    <name evidence="2" type="ORF">IMO23_05080</name>
</gene>
<sequence>MIYKKWNLHKIIYRLTQDGIQIELLKDSKFDSVTTGNTTLNTNGLTIKEGPSITKQGINAGSKQITNVADGINAKDAVNVDQLRSVTAK</sequence>
<organism evidence="2 3">
    <name type="scientific">Acinetobacter baumannii</name>
    <dbReference type="NCBI Taxonomy" id="470"/>
    <lineage>
        <taxon>Bacteria</taxon>
        <taxon>Pseudomonadati</taxon>
        <taxon>Pseudomonadota</taxon>
        <taxon>Gammaproteobacteria</taxon>
        <taxon>Moraxellales</taxon>
        <taxon>Moraxellaceae</taxon>
        <taxon>Acinetobacter</taxon>
        <taxon>Acinetobacter calcoaceticus/baumannii complex</taxon>
    </lineage>
</organism>
<dbReference type="SUPFAM" id="SSF101967">
    <property type="entry name" value="Adhesin YadA, collagen-binding domain"/>
    <property type="match status" value="1"/>
</dbReference>
<dbReference type="Pfam" id="PF05662">
    <property type="entry name" value="YadA_stalk"/>
    <property type="match status" value="1"/>
</dbReference>
<dbReference type="Gene3D" id="6.10.250.2040">
    <property type="match status" value="1"/>
</dbReference>
<evidence type="ECO:0000259" key="1">
    <source>
        <dbReference type="Pfam" id="PF05662"/>
    </source>
</evidence>
<evidence type="ECO:0000313" key="2">
    <source>
        <dbReference type="EMBL" id="QPF15064.1"/>
    </source>
</evidence>